<reference evidence="4 5" key="1">
    <citation type="journal article" date="2016" name="Environ. Microbiol.">
        <title>Genomic resolution of a cold subsurface aquifer community provides metabolic insights for novel microbes adapted to high CO concentrations.</title>
        <authorList>
            <person name="Probst A.J."/>
            <person name="Castelle C.J."/>
            <person name="Singh A."/>
            <person name="Brown C.T."/>
            <person name="Anantharaman K."/>
            <person name="Sharon I."/>
            <person name="Hug L.A."/>
            <person name="Burstein D."/>
            <person name="Emerson J.B."/>
            <person name="Thomas B.C."/>
            <person name="Banfield J.F."/>
        </authorList>
    </citation>
    <scope>NUCLEOTIDE SEQUENCE [LARGE SCALE GENOMIC DNA]</scope>
    <source>
        <strain evidence="4">CG2_30_43_9</strain>
    </source>
</reference>
<comment type="caution">
    <text evidence="4">The sequence shown here is derived from an EMBL/GenBank/DDBJ whole genome shotgun (WGS) entry which is preliminary data.</text>
</comment>
<feature type="domain" description="Peptidoglycan binding-like" evidence="2">
    <location>
        <begin position="342"/>
        <end position="404"/>
    </location>
</feature>
<dbReference type="EMBL" id="MNYX01000078">
    <property type="protein sequence ID" value="OIP64402.1"/>
    <property type="molecule type" value="Genomic_DNA"/>
</dbReference>
<dbReference type="InterPro" id="IPR002508">
    <property type="entry name" value="MurNAc-LAA_cat"/>
</dbReference>
<name>A0A1J5G401_9BACT</name>
<protein>
    <recommendedName>
        <fullName evidence="6">MurNAc-LAA domain-containing protein</fullName>
    </recommendedName>
</protein>
<feature type="domain" description="MurNAc-LAA" evidence="3">
    <location>
        <begin position="68"/>
        <end position="120"/>
    </location>
</feature>
<dbReference type="Gene3D" id="1.10.101.10">
    <property type="entry name" value="PGBD-like superfamily/PGBD"/>
    <property type="match status" value="1"/>
</dbReference>
<evidence type="ECO:0008006" key="6">
    <source>
        <dbReference type="Google" id="ProtNLM"/>
    </source>
</evidence>
<dbReference type="GO" id="GO:0030288">
    <property type="term" value="C:outer membrane-bounded periplasmic space"/>
    <property type="evidence" value="ECO:0007669"/>
    <property type="project" value="TreeGrafter"/>
</dbReference>
<evidence type="ECO:0000313" key="5">
    <source>
        <dbReference type="Proteomes" id="UP000182059"/>
    </source>
</evidence>
<keyword evidence="1" id="KW-0378">Hydrolase</keyword>
<dbReference type="InterPro" id="IPR050695">
    <property type="entry name" value="N-acetylmuramoyl_amidase_3"/>
</dbReference>
<organism evidence="4 5">
    <name type="scientific">Candidatus Nomurabacteria bacterium CG2_30_43_9</name>
    <dbReference type="NCBI Taxonomy" id="1805283"/>
    <lineage>
        <taxon>Bacteria</taxon>
        <taxon>Candidatus Nomuraibacteriota</taxon>
    </lineage>
</organism>
<evidence type="ECO:0000313" key="4">
    <source>
        <dbReference type="EMBL" id="OIP64402.1"/>
    </source>
</evidence>
<dbReference type="GO" id="GO:0008745">
    <property type="term" value="F:N-acetylmuramoyl-L-alanine amidase activity"/>
    <property type="evidence" value="ECO:0007669"/>
    <property type="project" value="InterPro"/>
</dbReference>
<dbReference type="SUPFAM" id="SSF47090">
    <property type="entry name" value="PGBD-like"/>
    <property type="match status" value="1"/>
</dbReference>
<gene>
    <name evidence="4" type="ORF">AUK15_03355</name>
</gene>
<evidence type="ECO:0000259" key="3">
    <source>
        <dbReference type="Pfam" id="PF01520"/>
    </source>
</evidence>
<dbReference type="GO" id="GO:0009253">
    <property type="term" value="P:peptidoglycan catabolic process"/>
    <property type="evidence" value="ECO:0007669"/>
    <property type="project" value="InterPro"/>
</dbReference>
<dbReference type="PANTHER" id="PTHR30404">
    <property type="entry name" value="N-ACETYLMURAMOYL-L-ALANINE AMIDASE"/>
    <property type="match status" value="1"/>
</dbReference>
<dbReference type="SUPFAM" id="SSF53187">
    <property type="entry name" value="Zn-dependent exopeptidases"/>
    <property type="match status" value="1"/>
</dbReference>
<dbReference type="InterPro" id="IPR036366">
    <property type="entry name" value="PGBDSf"/>
</dbReference>
<dbReference type="InterPro" id="IPR002477">
    <property type="entry name" value="Peptidoglycan-bd-like"/>
</dbReference>
<dbReference type="Proteomes" id="UP000182059">
    <property type="component" value="Unassembled WGS sequence"/>
</dbReference>
<evidence type="ECO:0000256" key="1">
    <source>
        <dbReference type="ARBA" id="ARBA00022801"/>
    </source>
</evidence>
<dbReference type="InterPro" id="IPR036365">
    <property type="entry name" value="PGBD-like_sf"/>
</dbReference>
<dbReference type="Pfam" id="PF01471">
    <property type="entry name" value="PG_binding_1"/>
    <property type="match status" value="1"/>
</dbReference>
<accession>A0A1J5G401</accession>
<dbReference type="Gene3D" id="3.40.630.40">
    <property type="entry name" value="Zn-dependent exopeptidases"/>
    <property type="match status" value="1"/>
</dbReference>
<proteinExistence type="predicted"/>
<evidence type="ECO:0000259" key="2">
    <source>
        <dbReference type="Pfam" id="PF01471"/>
    </source>
</evidence>
<dbReference type="Pfam" id="PF01520">
    <property type="entry name" value="Amidase_3"/>
    <property type="match status" value="2"/>
</dbReference>
<sequence length="417" mass="46391">MKAFNKMLIAVSFFGTVFVVGVFDKKMMLIVGEGDPMSAAVFFTQSTTSDQLRSAFENASSTKKKLNVLIVPGHEPNFGGTEFRGVLERDLNADLSLYLAQYLVEDGHYEVVMTRGRDGWNPHLENYFTTNDEEIKNFVRSQKMEMLRLVSEGRITKTSDPVPHNTAPSDVALHLFGINKWANEHKVDIIIHTHFNDIAPRSTMVPGEYNGFAIYTPERQYSNSKVSIDIANHIFKRLSKMFPVSNLPGEDNGIVEEQELIAIGSSNTVDGASVLIEYGYIYESQFRAPAVREVVLKELAFQTYLGIADFFGETSLAVGPHQSMLLPYSGNSPVSKTTLANTEVLAFQAGLLAKGYYPPRDYSRNDCPLSGYFGQCTKAALATFQRELGINGESEIVGPKTRAELRNLFEPSFVSKI</sequence>
<feature type="domain" description="MurNAc-LAA" evidence="3">
    <location>
        <begin position="166"/>
        <end position="307"/>
    </location>
</feature>
<dbReference type="AlphaFoldDB" id="A0A1J5G401"/>
<dbReference type="PANTHER" id="PTHR30404:SF0">
    <property type="entry name" value="N-ACETYLMURAMOYL-L-ALANINE AMIDASE AMIC"/>
    <property type="match status" value="1"/>
</dbReference>